<evidence type="ECO:0000256" key="1">
    <source>
        <dbReference type="SAM" id="Phobius"/>
    </source>
</evidence>
<keyword evidence="1" id="KW-0812">Transmembrane</keyword>
<reference evidence="2 3" key="1">
    <citation type="submission" date="2019-07" db="EMBL/GenBank/DDBJ databases">
        <title>Description of 53C-WASEF.</title>
        <authorList>
            <person name="Pitt A."/>
            <person name="Hahn M.W."/>
        </authorList>
    </citation>
    <scope>NUCLEOTIDE SEQUENCE [LARGE SCALE GENOMIC DNA]</scope>
    <source>
        <strain evidence="2 3">53C-WASEF</strain>
    </source>
</reference>
<evidence type="ECO:0000313" key="3">
    <source>
        <dbReference type="Proteomes" id="UP000315648"/>
    </source>
</evidence>
<feature type="transmembrane region" description="Helical" evidence="1">
    <location>
        <begin position="111"/>
        <end position="132"/>
    </location>
</feature>
<organism evidence="2 3">
    <name type="scientific">Rariglobus hedericola</name>
    <dbReference type="NCBI Taxonomy" id="2597822"/>
    <lineage>
        <taxon>Bacteria</taxon>
        <taxon>Pseudomonadati</taxon>
        <taxon>Verrucomicrobiota</taxon>
        <taxon>Opitutia</taxon>
        <taxon>Opitutales</taxon>
        <taxon>Opitutaceae</taxon>
        <taxon>Rariglobus</taxon>
    </lineage>
</organism>
<comment type="caution">
    <text evidence="2">The sequence shown here is derived from an EMBL/GenBank/DDBJ whole genome shotgun (WGS) entry which is preliminary data.</text>
</comment>
<gene>
    <name evidence="2" type="ORF">FPL22_13355</name>
</gene>
<keyword evidence="1" id="KW-0472">Membrane</keyword>
<dbReference type="Proteomes" id="UP000315648">
    <property type="component" value="Unassembled WGS sequence"/>
</dbReference>
<dbReference type="EMBL" id="VMBG01000002">
    <property type="protein sequence ID" value="TSJ77084.1"/>
    <property type="molecule type" value="Genomic_DNA"/>
</dbReference>
<name>A0A556QKA7_9BACT</name>
<feature type="transmembrane region" description="Helical" evidence="1">
    <location>
        <begin position="6"/>
        <end position="26"/>
    </location>
</feature>
<keyword evidence="3" id="KW-1185">Reference proteome</keyword>
<dbReference type="AlphaFoldDB" id="A0A556QKA7"/>
<protein>
    <recommendedName>
        <fullName evidence="4">DUF4149 domain-containing protein</fullName>
    </recommendedName>
</protein>
<proteinExistence type="predicted"/>
<sequence>MDTVLLIRLAGLAHLVSLTAMFYAPVNLRWDEELASLPRLLRQMCNVYQAYTGVTIAALGLVSLFCAPDLASGIPLARAVCAYIALFWGARLLLQRTYDFAPHLKSVWLRLGYHGLTGLFVVFTSFYGWLALR</sequence>
<dbReference type="OrthoDB" id="190640at2"/>
<evidence type="ECO:0000313" key="2">
    <source>
        <dbReference type="EMBL" id="TSJ77084.1"/>
    </source>
</evidence>
<accession>A0A556QKA7</accession>
<evidence type="ECO:0008006" key="4">
    <source>
        <dbReference type="Google" id="ProtNLM"/>
    </source>
</evidence>
<dbReference type="RefSeq" id="WP_144230905.1">
    <property type="nucleotide sequence ID" value="NZ_CBCRVV010000011.1"/>
</dbReference>
<keyword evidence="1" id="KW-1133">Transmembrane helix</keyword>
<feature type="transmembrane region" description="Helical" evidence="1">
    <location>
        <begin position="71"/>
        <end position="90"/>
    </location>
</feature>
<feature type="transmembrane region" description="Helical" evidence="1">
    <location>
        <begin position="47"/>
        <end position="65"/>
    </location>
</feature>